<evidence type="ECO:0000256" key="2">
    <source>
        <dbReference type="PROSITE-ProRule" id="PRU00339"/>
    </source>
</evidence>
<dbReference type="RefSeq" id="WP_379882576.1">
    <property type="nucleotide sequence ID" value="NZ_JBHPON010000002.1"/>
</dbReference>
<proteinExistence type="predicted"/>
<organism evidence="3 4">
    <name type="scientific">Hyphococcus aureus</name>
    <dbReference type="NCBI Taxonomy" id="2666033"/>
    <lineage>
        <taxon>Bacteria</taxon>
        <taxon>Pseudomonadati</taxon>
        <taxon>Pseudomonadota</taxon>
        <taxon>Alphaproteobacteria</taxon>
        <taxon>Parvularculales</taxon>
        <taxon>Parvularculaceae</taxon>
        <taxon>Hyphococcus</taxon>
    </lineage>
</organism>
<keyword evidence="4" id="KW-1185">Reference proteome</keyword>
<comment type="caution">
    <text evidence="3">The sequence shown here is derived from an EMBL/GenBank/DDBJ whole genome shotgun (WGS) entry which is preliminary data.</text>
</comment>
<dbReference type="InterPro" id="IPR019734">
    <property type="entry name" value="TPR_rpt"/>
</dbReference>
<feature type="repeat" description="TPR" evidence="2">
    <location>
        <begin position="41"/>
        <end position="74"/>
    </location>
</feature>
<evidence type="ECO:0000313" key="3">
    <source>
        <dbReference type="EMBL" id="MFC6036194.1"/>
    </source>
</evidence>
<keyword evidence="1" id="KW-0808">Transferase</keyword>
<dbReference type="PANTHER" id="PTHR12788">
    <property type="entry name" value="PROTEIN-TYROSINE SULFOTRANSFERASE 2"/>
    <property type="match status" value="1"/>
</dbReference>
<dbReference type="Pfam" id="PF13181">
    <property type="entry name" value="TPR_8"/>
    <property type="match status" value="1"/>
</dbReference>
<dbReference type="SUPFAM" id="SSF52540">
    <property type="entry name" value="P-loop containing nucleoside triphosphate hydrolases"/>
    <property type="match status" value="1"/>
</dbReference>
<dbReference type="SMART" id="SM00028">
    <property type="entry name" value="TPR"/>
    <property type="match status" value="7"/>
</dbReference>
<name>A0ABW1KW70_9PROT</name>
<dbReference type="Pfam" id="PF13469">
    <property type="entry name" value="Sulfotransfer_3"/>
    <property type="match status" value="1"/>
</dbReference>
<dbReference type="PANTHER" id="PTHR12788:SF10">
    <property type="entry name" value="PROTEIN-TYROSINE SULFOTRANSFERASE"/>
    <property type="match status" value="1"/>
</dbReference>
<gene>
    <name evidence="3" type="ORF">ACFMB1_11615</name>
</gene>
<dbReference type="Proteomes" id="UP001596116">
    <property type="component" value="Unassembled WGS sequence"/>
</dbReference>
<dbReference type="SUPFAM" id="SSF48452">
    <property type="entry name" value="TPR-like"/>
    <property type="match status" value="1"/>
</dbReference>
<dbReference type="PROSITE" id="PS50005">
    <property type="entry name" value="TPR"/>
    <property type="match status" value="1"/>
</dbReference>
<keyword evidence="2" id="KW-0802">TPR repeat</keyword>
<evidence type="ECO:0000313" key="4">
    <source>
        <dbReference type="Proteomes" id="UP001596116"/>
    </source>
</evidence>
<sequence length="671" mass="74484">MQDKEQASSLIDSAFAAHQSGDMASARMYGEKALQLQADYPDALHLLGLVAWSEKDIDKALAFIERAVELDPDEPIFRINAAAIHEKRNDFQRVVEHLRIAAQRAPIDATIRMRLARAEVKIGDNKAASESYETVCRLAPDRVDAVAGFVRSKLLVGSTAEAFQAALTARRKWPGDISLLKLCCAAAIQARNWRELLEVSALWRRADASDLNACRSLAHAYMQLRDAPKARDAFEPVIKVAAPAVADLSAYARFCLAAFDYAEAERVLGEVRKLAPDHAELQFAQARYDLFTGDLEKSERHFLRTIELNPDMPQSYVHLVSIKNGDIDDAMLANMQRMADDSGKQAEHRAALFLAIGAALHRRSDYPKAMQAFIKGNALTTDLLALEGSLYDQTRAEEERRRDLAFFKSGVTSSAGDKAPATPIFILGAPRSGTTLIESVLAAHPEAFGAGELGALPVIHDAAVAWAGQAGVEAFGDIPEEQRKAWRNEYVSGWPAIGEKKYIIDKQPLNIRSVGLINALFPEAALVHIRRNPVETCFSIFRNDFSSGWPFACSLSDTAHYYGEYARQMEHWRRELNDEVLLLQYEDFVENFEQRARELIAHCGLDWSDACLEFHKAQRPVATFSAAQVRSPLARQKDRVLERYGDLLAPLIVALEEAGVDLTTGAYMGEE</sequence>
<dbReference type="InterPro" id="IPR026634">
    <property type="entry name" value="TPST-like"/>
</dbReference>
<dbReference type="InterPro" id="IPR027417">
    <property type="entry name" value="P-loop_NTPase"/>
</dbReference>
<accession>A0ABW1KW70</accession>
<evidence type="ECO:0000256" key="1">
    <source>
        <dbReference type="ARBA" id="ARBA00022679"/>
    </source>
</evidence>
<protein>
    <submittedName>
        <fullName evidence="3">Sulfotransferase</fullName>
    </submittedName>
</protein>
<dbReference type="Pfam" id="PF14559">
    <property type="entry name" value="TPR_19"/>
    <property type="match status" value="1"/>
</dbReference>
<reference evidence="3 4" key="1">
    <citation type="submission" date="2024-09" db="EMBL/GenBank/DDBJ databases">
        <authorList>
            <person name="Zhang Z.-H."/>
        </authorList>
    </citation>
    <scope>NUCLEOTIDE SEQUENCE [LARGE SCALE GENOMIC DNA]</scope>
    <source>
        <strain evidence="3 4">HHTR114</strain>
    </source>
</reference>
<dbReference type="Gene3D" id="3.40.50.300">
    <property type="entry name" value="P-loop containing nucleotide triphosphate hydrolases"/>
    <property type="match status" value="1"/>
</dbReference>
<dbReference type="Gene3D" id="1.25.40.10">
    <property type="entry name" value="Tetratricopeptide repeat domain"/>
    <property type="match status" value="2"/>
</dbReference>
<dbReference type="EMBL" id="JBHPON010000002">
    <property type="protein sequence ID" value="MFC6036194.1"/>
    <property type="molecule type" value="Genomic_DNA"/>
</dbReference>
<dbReference type="InterPro" id="IPR011990">
    <property type="entry name" value="TPR-like_helical_dom_sf"/>
</dbReference>